<comment type="similarity">
    <text evidence="1">Belongs to the peptidase S14 family.</text>
</comment>
<dbReference type="Gene3D" id="3.90.226.10">
    <property type="entry name" value="2-enoyl-CoA Hydratase, Chain A, domain 1"/>
    <property type="match status" value="1"/>
</dbReference>
<evidence type="ECO:0000256" key="3">
    <source>
        <dbReference type="ARBA" id="ARBA00022801"/>
    </source>
</evidence>
<dbReference type="FunFam" id="3.90.226.10:FF:000002">
    <property type="entry name" value="ATP-dependent Clp protease proteolytic subunit"/>
    <property type="match status" value="1"/>
</dbReference>
<dbReference type="InterPro" id="IPR001907">
    <property type="entry name" value="ClpP"/>
</dbReference>
<sequence length="204" mass="22071">MSATWSDRGPGAGVSGYADSIKERLLRERIIFLEGEVRDEMANDIVRQLLLLSAEDPERDIFLYVNSPGGSVSAGMAIYDTMQYVGNDVATLGLGMCASMGQFLLTAGAPGKRYALKHARVMMHQPLGGLGGVQSLVQKQAEQMLLIKKSMAELIAHHTGQPVEQIVEDSEWEKWFSAEEAKDYGIVDHVVTSAKDVVDGGGTA</sequence>
<reference evidence="5" key="1">
    <citation type="submission" date="2020-05" db="EMBL/GenBank/DDBJ databases">
        <authorList>
            <person name="Chiriac C."/>
            <person name="Salcher M."/>
            <person name="Ghai R."/>
            <person name="Kavagutti S V."/>
        </authorList>
    </citation>
    <scope>NUCLEOTIDE SEQUENCE</scope>
</reference>
<dbReference type="NCBIfam" id="NF009205">
    <property type="entry name" value="PRK12553.1"/>
    <property type="match status" value="1"/>
</dbReference>
<dbReference type="EMBL" id="CAFBIZ010000114">
    <property type="protein sequence ID" value="CAB4850218.1"/>
    <property type="molecule type" value="Genomic_DNA"/>
</dbReference>
<dbReference type="PANTHER" id="PTHR10381">
    <property type="entry name" value="ATP-DEPENDENT CLP PROTEASE PROTEOLYTIC SUBUNIT"/>
    <property type="match status" value="1"/>
</dbReference>
<organism evidence="5">
    <name type="scientific">freshwater metagenome</name>
    <dbReference type="NCBI Taxonomy" id="449393"/>
    <lineage>
        <taxon>unclassified sequences</taxon>
        <taxon>metagenomes</taxon>
        <taxon>ecological metagenomes</taxon>
    </lineage>
</organism>
<dbReference type="HAMAP" id="MF_00444">
    <property type="entry name" value="ClpP"/>
    <property type="match status" value="1"/>
</dbReference>
<dbReference type="SUPFAM" id="SSF52096">
    <property type="entry name" value="ClpP/crotonase"/>
    <property type="match status" value="1"/>
</dbReference>
<dbReference type="NCBIfam" id="NF001368">
    <property type="entry name" value="PRK00277.1"/>
    <property type="match status" value="1"/>
</dbReference>
<dbReference type="CDD" id="cd07017">
    <property type="entry name" value="S14_ClpP_2"/>
    <property type="match status" value="1"/>
</dbReference>
<dbReference type="GO" id="GO:0009368">
    <property type="term" value="C:endopeptidase Clp complex"/>
    <property type="evidence" value="ECO:0007669"/>
    <property type="project" value="TreeGrafter"/>
</dbReference>
<proteinExistence type="inferred from homology"/>
<evidence type="ECO:0000313" key="4">
    <source>
        <dbReference type="EMBL" id="CAB4850218.1"/>
    </source>
</evidence>
<dbReference type="EMBL" id="CAFBPU010000030">
    <property type="protein sequence ID" value="CAB5035340.1"/>
    <property type="molecule type" value="Genomic_DNA"/>
</dbReference>
<evidence type="ECO:0000313" key="5">
    <source>
        <dbReference type="EMBL" id="CAB4929566.1"/>
    </source>
</evidence>
<dbReference type="InterPro" id="IPR029045">
    <property type="entry name" value="ClpP/crotonase-like_dom_sf"/>
</dbReference>
<evidence type="ECO:0000313" key="6">
    <source>
        <dbReference type="EMBL" id="CAB5035340.1"/>
    </source>
</evidence>
<name>A0A6J7IG57_9ZZZZ</name>
<dbReference type="GO" id="GO:0051117">
    <property type="term" value="F:ATPase binding"/>
    <property type="evidence" value="ECO:0007669"/>
    <property type="project" value="TreeGrafter"/>
</dbReference>
<dbReference type="InterPro" id="IPR023562">
    <property type="entry name" value="ClpP/TepA"/>
</dbReference>
<dbReference type="PRINTS" id="PR00127">
    <property type="entry name" value="CLPPROTEASEP"/>
</dbReference>
<dbReference type="EMBL" id="CAFBND010000008">
    <property type="protein sequence ID" value="CAB4929566.1"/>
    <property type="molecule type" value="Genomic_DNA"/>
</dbReference>
<evidence type="ECO:0000256" key="1">
    <source>
        <dbReference type="ARBA" id="ARBA00007039"/>
    </source>
</evidence>
<protein>
    <submittedName>
        <fullName evidence="5">Unannotated protein</fullName>
    </submittedName>
</protein>
<dbReference type="AlphaFoldDB" id="A0A6J7IG57"/>
<gene>
    <name evidence="4" type="ORF">UFOPK3268_00959</name>
    <name evidence="5" type="ORF">UFOPK3752_00340</name>
    <name evidence="6" type="ORF">UFOPK4150_01479</name>
</gene>
<keyword evidence="2" id="KW-0963">Cytoplasm</keyword>
<dbReference type="PANTHER" id="PTHR10381:SF70">
    <property type="entry name" value="ATP-DEPENDENT CLP PROTEASE PROTEOLYTIC SUBUNIT"/>
    <property type="match status" value="1"/>
</dbReference>
<accession>A0A6J7IG57</accession>
<dbReference type="GO" id="GO:0004176">
    <property type="term" value="F:ATP-dependent peptidase activity"/>
    <property type="evidence" value="ECO:0007669"/>
    <property type="project" value="InterPro"/>
</dbReference>
<dbReference type="GO" id="GO:0006515">
    <property type="term" value="P:protein quality control for misfolded or incompletely synthesized proteins"/>
    <property type="evidence" value="ECO:0007669"/>
    <property type="project" value="TreeGrafter"/>
</dbReference>
<dbReference type="Pfam" id="PF00574">
    <property type="entry name" value="CLP_protease"/>
    <property type="match status" value="1"/>
</dbReference>
<keyword evidence="3" id="KW-0378">Hydrolase</keyword>
<evidence type="ECO:0000256" key="2">
    <source>
        <dbReference type="ARBA" id="ARBA00022490"/>
    </source>
</evidence>
<dbReference type="GO" id="GO:0004252">
    <property type="term" value="F:serine-type endopeptidase activity"/>
    <property type="evidence" value="ECO:0007669"/>
    <property type="project" value="InterPro"/>
</dbReference>